<keyword evidence="13" id="KW-1185">Reference proteome</keyword>
<reference evidence="12" key="1">
    <citation type="submission" date="2022-11" db="EMBL/GenBank/DDBJ databases">
        <authorList>
            <person name="Petersen C."/>
        </authorList>
    </citation>
    <scope>NUCLEOTIDE SEQUENCE</scope>
    <source>
        <strain evidence="12">IBT 21917</strain>
    </source>
</reference>
<evidence type="ECO:0000256" key="3">
    <source>
        <dbReference type="ARBA" id="ARBA00022806"/>
    </source>
</evidence>
<keyword evidence="2 7" id="KW-0378">Hydrolase</keyword>
<name>A0A9W9I2B9_9EURO</name>
<feature type="region of interest" description="Disordered" evidence="9">
    <location>
        <begin position="591"/>
        <end position="652"/>
    </location>
</feature>
<evidence type="ECO:0000313" key="13">
    <source>
        <dbReference type="Proteomes" id="UP001146351"/>
    </source>
</evidence>
<keyword evidence="5 8" id="KW-0694">RNA-binding</keyword>
<dbReference type="GO" id="GO:0016787">
    <property type="term" value="F:hydrolase activity"/>
    <property type="evidence" value="ECO:0007669"/>
    <property type="project" value="UniProtKB-KW"/>
</dbReference>
<dbReference type="EC" id="3.6.4.13" evidence="8"/>
<dbReference type="InterPro" id="IPR000629">
    <property type="entry name" value="RNA-helicase_DEAD-box_CS"/>
</dbReference>
<dbReference type="InterPro" id="IPR014001">
    <property type="entry name" value="Helicase_ATP-bd"/>
</dbReference>
<dbReference type="InterPro" id="IPR027417">
    <property type="entry name" value="P-loop_NTPase"/>
</dbReference>
<keyword evidence="4 7" id="KW-0067">ATP-binding</keyword>
<feature type="domain" description="Helicase ATP-binding" evidence="10">
    <location>
        <begin position="112"/>
        <end position="305"/>
    </location>
</feature>
<evidence type="ECO:0000256" key="5">
    <source>
        <dbReference type="ARBA" id="ARBA00022884"/>
    </source>
</evidence>
<proteinExistence type="inferred from homology"/>
<comment type="domain">
    <text evidence="8">The Q motif is unique to and characteristic of the DEAD box family of RNA helicases and controls ATP binding and hydrolysis.</text>
</comment>
<evidence type="ECO:0000259" key="11">
    <source>
        <dbReference type="PROSITE" id="PS51194"/>
    </source>
</evidence>
<dbReference type="Gene3D" id="3.40.50.300">
    <property type="entry name" value="P-loop containing nucleotide triphosphate hydrolases"/>
    <property type="match status" value="2"/>
</dbReference>
<accession>A0A9W9I2B9</accession>
<dbReference type="InterPro" id="IPR001650">
    <property type="entry name" value="Helicase_C-like"/>
</dbReference>
<protein>
    <recommendedName>
        <fullName evidence="8">ATP-dependent RNA helicase</fullName>
        <ecNumber evidence="8">3.6.4.13</ecNumber>
    </recommendedName>
</protein>
<comment type="caution">
    <text evidence="12">The sequence shown here is derived from an EMBL/GenBank/DDBJ whole genome shotgun (WGS) entry which is preliminary data.</text>
</comment>
<keyword evidence="3 7" id="KW-0347">Helicase</keyword>
<dbReference type="SMART" id="SM00487">
    <property type="entry name" value="DEXDc"/>
    <property type="match status" value="1"/>
</dbReference>
<dbReference type="OrthoDB" id="193716at2759"/>
<feature type="compositionally biased region" description="Polar residues" evidence="9">
    <location>
        <begin position="641"/>
        <end position="652"/>
    </location>
</feature>
<dbReference type="CDD" id="cd17964">
    <property type="entry name" value="DEADc_MSS116"/>
    <property type="match status" value="1"/>
</dbReference>
<gene>
    <name evidence="12" type="ORF">N7492_007314</name>
</gene>
<evidence type="ECO:0000256" key="7">
    <source>
        <dbReference type="RuleBase" id="RU000492"/>
    </source>
</evidence>
<dbReference type="SMART" id="SM00490">
    <property type="entry name" value="HELICc"/>
    <property type="match status" value="1"/>
</dbReference>
<evidence type="ECO:0000256" key="8">
    <source>
        <dbReference type="RuleBase" id="RU365068"/>
    </source>
</evidence>
<evidence type="ECO:0000256" key="6">
    <source>
        <dbReference type="ARBA" id="ARBA00047984"/>
    </source>
</evidence>
<evidence type="ECO:0000256" key="1">
    <source>
        <dbReference type="ARBA" id="ARBA00022741"/>
    </source>
</evidence>
<dbReference type="GO" id="GO:0005524">
    <property type="term" value="F:ATP binding"/>
    <property type="evidence" value="ECO:0007669"/>
    <property type="project" value="UniProtKB-UniRule"/>
</dbReference>
<dbReference type="Proteomes" id="UP001146351">
    <property type="component" value="Unassembled WGS sequence"/>
</dbReference>
<keyword evidence="1 7" id="KW-0547">Nucleotide-binding</keyword>
<sequence length="652" mass="72647">MLGATRRFGVAQVLRASAPRTLSSRWTPQVLKWQPRLTPSPILSKPFHTSFPALRDASAQAQAAQPGQGEEIITEFKDLQTKGLIDPTIIRNITDPARMGLKTMTEVQSQTIHQMLHGDDILAQAKTGTGKTLAFLAPTLQNILNDPTIKKESTRQRGRFAESTDIRALIISPTRELAEQIAAEAIKVAANTGLIVQTAVGGTQKRAGLMRIQRQGCHLLVGTPGRLKDIFSDSYSGVSAPNLNTLILDEADRLLDQGFSAEIEEIQTLLPDPFKVDRQTLMFSATVPKGVMQMVNRTMKPDFKFVKTVREDETPTHLTVPQKLVFMRGYENAMPAVLEVAKQYQERREQNPELRPFRAIVYFNSTSEVQLAAQAFKNLRVDRTDSRPRSPLGRVRFLEIHSRLSQNQRTWNADTFRRCDEAILFSSDVTARGMDFPDVTHVIQVGIPRDRETYIHRLGRTARANKKGEGWIFLHDAEFEGYRKKLYDLPLVKDQESVPSATVDMSKNLDLSAPGHQIAAQMKEALSGVPAGERAAAIRSLLGIFVPNFSDRGRVVEVLDDLAVHGYNLPEPPVHSPTVLWNMGLTNTRGLRAGDVQPRHLAGHSRRGSDRGFSRDFARGPNRSSGRGQSRYSDSGFAFPRSSSMNGPRSRY</sequence>
<dbReference type="Pfam" id="PF00270">
    <property type="entry name" value="DEAD"/>
    <property type="match status" value="1"/>
</dbReference>
<dbReference type="EMBL" id="JAPQKO010000005">
    <property type="protein sequence ID" value="KAJ5161922.1"/>
    <property type="molecule type" value="Genomic_DNA"/>
</dbReference>
<comment type="function">
    <text evidence="8">RNA helicase.</text>
</comment>
<dbReference type="SUPFAM" id="SSF52540">
    <property type="entry name" value="P-loop containing nucleoside triphosphate hydrolases"/>
    <property type="match status" value="2"/>
</dbReference>
<evidence type="ECO:0000259" key="10">
    <source>
        <dbReference type="PROSITE" id="PS51192"/>
    </source>
</evidence>
<feature type="compositionally biased region" description="Polar residues" evidence="9">
    <location>
        <begin position="622"/>
        <end position="633"/>
    </location>
</feature>
<evidence type="ECO:0000256" key="9">
    <source>
        <dbReference type="SAM" id="MobiDB-lite"/>
    </source>
</evidence>
<feature type="compositionally biased region" description="Basic and acidic residues" evidence="9">
    <location>
        <begin position="607"/>
        <end position="618"/>
    </location>
</feature>
<dbReference type="InterPro" id="IPR011545">
    <property type="entry name" value="DEAD/DEAH_box_helicase_dom"/>
</dbReference>
<dbReference type="PROSITE" id="PS00039">
    <property type="entry name" value="DEAD_ATP_HELICASE"/>
    <property type="match status" value="1"/>
</dbReference>
<dbReference type="GO" id="GO:0003723">
    <property type="term" value="F:RNA binding"/>
    <property type="evidence" value="ECO:0007669"/>
    <property type="project" value="UniProtKB-UniRule"/>
</dbReference>
<evidence type="ECO:0000256" key="2">
    <source>
        <dbReference type="ARBA" id="ARBA00022801"/>
    </source>
</evidence>
<dbReference type="PANTHER" id="PTHR24031">
    <property type="entry name" value="RNA HELICASE"/>
    <property type="match status" value="1"/>
</dbReference>
<reference evidence="12" key="2">
    <citation type="journal article" date="2023" name="IMA Fungus">
        <title>Comparative genomic study of the Penicillium genus elucidates a diverse pangenome and 15 lateral gene transfer events.</title>
        <authorList>
            <person name="Petersen C."/>
            <person name="Sorensen T."/>
            <person name="Nielsen M.R."/>
            <person name="Sondergaard T.E."/>
            <person name="Sorensen J.L."/>
            <person name="Fitzpatrick D.A."/>
            <person name="Frisvad J.C."/>
            <person name="Nielsen K.L."/>
        </authorList>
    </citation>
    <scope>NUCLEOTIDE SEQUENCE</scope>
    <source>
        <strain evidence="12">IBT 21917</strain>
    </source>
</reference>
<dbReference type="AlphaFoldDB" id="A0A9W9I2B9"/>
<dbReference type="PROSITE" id="PS51194">
    <property type="entry name" value="HELICASE_CTER"/>
    <property type="match status" value="1"/>
</dbReference>
<feature type="domain" description="Helicase C-terminal" evidence="11">
    <location>
        <begin position="339"/>
        <end position="506"/>
    </location>
</feature>
<organism evidence="12 13">
    <name type="scientific">Penicillium capsulatum</name>
    <dbReference type="NCBI Taxonomy" id="69766"/>
    <lineage>
        <taxon>Eukaryota</taxon>
        <taxon>Fungi</taxon>
        <taxon>Dikarya</taxon>
        <taxon>Ascomycota</taxon>
        <taxon>Pezizomycotina</taxon>
        <taxon>Eurotiomycetes</taxon>
        <taxon>Eurotiomycetidae</taxon>
        <taxon>Eurotiales</taxon>
        <taxon>Aspergillaceae</taxon>
        <taxon>Penicillium</taxon>
    </lineage>
</organism>
<dbReference type="GO" id="GO:0003724">
    <property type="term" value="F:RNA helicase activity"/>
    <property type="evidence" value="ECO:0007669"/>
    <property type="project" value="UniProtKB-EC"/>
</dbReference>
<dbReference type="PROSITE" id="PS51192">
    <property type="entry name" value="HELICASE_ATP_BIND_1"/>
    <property type="match status" value="1"/>
</dbReference>
<comment type="similarity">
    <text evidence="7">Belongs to the DEAD box helicase family.</text>
</comment>
<evidence type="ECO:0000313" key="12">
    <source>
        <dbReference type="EMBL" id="KAJ5161922.1"/>
    </source>
</evidence>
<evidence type="ECO:0000256" key="4">
    <source>
        <dbReference type="ARBA" id="ARBA00022840"/>
    </source>
</evidence>
<dbReference type="Pfam" id="PF00271">
    <property type="entry name" value="Helicase_C"/>
    <property type="match status" value="1"/>
</dbReference>
<dbReference type="CDD" id="cd18787">
    <property type="entry name" value="SF2_C_DEAD"/>
    <property type="match status" value="1"/>
</dbReference>
<comment type="catalytic activity">
    <reaction evidence="6 8">
        <text>ATP + H2O = ADP + phosphate + H(+)</text>
        <dbReference type="Rhea" id="RHEA:13065"/>
        <dbReference type="ChEBI" id="CHEBI:15377"/>
        <dbReference type="ChEBI" id="CHEBI:15378"/>
        <dbReference type="ChEBI" id="CHEBI:30616"/>
        <dbReference type="ChEBI" id="CHEBI:43474"/>
        <dbReference type="ChEBI" id="CHEBI:456216"/>
        <dbReference type="EC" id="3.6.4.13"/>
    </reaction>
</comment>